<sequence>MLHERTDTCYWTVARELPLIVDGTLIRTEGSLESVLTFQPNRTRCSGDADASSLKTHSVSSKAGRHTTVDRLTENFHPRVADGERTSSTTPTIRRATNFKLRGCALSTTGMTLVRQEPRLFSYIPGWQAVNSTCLREEKANTCFGDPAGGSKEP</sequence>
<gene>
    <name evidence="1" type="ORF">KQX54_009678</name>
</gene>
<organism evidence="1 2">
    <name type="scientific">Cotesia glomerata</name>
    <name type="common">Lepidopteran parasitic wasp</name>
    <name type="synonym">Apanteles glomeratus</name>
    <dbReference type="NCBI Taxonomy" id="32391"/>
    <lineage>
        <taxon>Eukaryota</taxon>
        <taxon>Metazoa</taxon>
        <taxon>Ecdysozoa</taxon>
        <taxon>Arthropoda</taxon>
        <taxon>Hexapoda</taxon>
        <taxon>Insecta</taxon>
        <taxon>Pterygota</taxon>
        <taxon>Neoptera</taxon>
        <taxon>Endopterygota</taxon>
        <taxon>Hymenoptera</taxon>
        <taxon>Apocrita</taxon>
        <taxon>Ichneumonoidea</taxon>
        <taxon>Braconidae</taxon>
        <taxon>Microgastrinae</taxon>
        <taxon>Cotesia</taxon>
    </lineage>
</organism>
<accession>A0AAV7J412</accession>
<comment type="caution">
    <text evidence="1">The sequence shown here is derived from an EMBL/GenBank/DDBJ whole genome shotgun (WGS) entry which is preliminary data.</text>
</comment>
<proteinExistence type="predicted"/>
<protein>
    <submittedName>
        <fullName evidence="1">Uncharacterized protein</fullName>
    </submittedName>
</protein>
<dbReference type="AlphaFoldDB" id="A0AAV7J412"/>
<dbReference type="EMBL" id="JAHXZJ010000002">
    <property type="protein sequence ID" value="KAH0564139.1"/>
    <property type="molecule type" value="Genomic_DNA"/>
</dbReference>
<keyword evidence="2" id="KW-1185">Reference proteome</keyword>
<evidence type="ECO:0000313" key="2">
    <source>
        <dbReference type="Proteomes" id="UP000826195"/>
    </source>
</evidence>
<dbReference type="Proteomes" id="UP000826195">
    <property type="component" value="Unassembled WGS sequence"/>
</dbReference>
<name>A0AAV7J412_COTGL</name>
<evidence type="ECO:0000313" key="1">
    <source>
        <dbReference type="EMBL" id="KAH0564139.1"/>
    </source>
</evidence>
<reference evidence="1 2" key="1">
    <citation type="journal article" date="2021" name="J. Hered.">
        <title>A chromosome-level genome assembly of the parasitoid wasp, Cotesia glomerata (Hymenoptera: Braconidae).</title>
        <authorList>
            <person name="Pinto B.J."/>
            <person name="Weis J.J."/>
            <person name="Gamble T."/>
            <person name="Ode P.J."/>
            <person name="Paul R."/>
            <person name="Zaspel J.M."/>
        </authorList>
    </citation>
    <scope>NUCLEOTIDE SEQUENCE [LARGE SCALE GENOMIC DNA]</scope>
    <source>
        <strain evidence="1">CgM1</strain>
    </source>
</reference>